<dbReference type="PROSITE" id="PS50977">
    <property type="entry name" value="HTH_TETR_2"/>
    <property type="match status" value="1"/>
</dbReference>
<dbReference type="InterPro" id="IPR001647">
    <property type="entry name" value="HTH_TetR"/>
</dbReference>
<evidence type="ECO:0000256" key="3">
    <source>
        <dbReference type="ARBA" id="ARBA00023163"/>
    </source>
</evidence>
<keyword evidence="7" id="KW-1185">Reference proteome</keyword>
<dbReference type="PANTHER" id="PTHR30055:SF234">
    <property type="entry name" value="HTH-TYPE TRANSCRIPTIONAL REGULATOR BETI"/>
    <property type="match status" value="1"/>
</dbReference>
<reference evidence="7" key="1">
    <citation type="journal article" date="2019" name="Int. J. Syst. Evol. Microbiol.">
        <title>The Global Catalogue of Microorganisms (GCM) 10K type strain sequencing project: providing services to taxonomists for standard genome sequencing and annotation.</title>
        <authorList>
            <consortium name="The Broad Institute Genomics Platform"/>
            <consortium name="The Broad Institute Genome Sequencing Center for Infectious Disease"/>
            <person name="Wu L."/>
            <person name="Ma J."/>
        </authorList>
    </citation>
    <scope>NUCLEOTIDE SEQUENCE [LARGE SCALE GENOMIC DNA]</scope>
    <source>
        <strain evidence="7">JCM 3369</strain>
    </source>
</reference>
<gene>
    <name evidence="6" type="ORF">ACFO3F_13760</name>
</gene>
<evidence type="ECO:0000256" key="4">
    <source>
        <dbReference type="PROSITE-ProRule" id="PRU00335"/>
    </source>
</evidence>
<proteinExistence type="predicted"/>
<evidence type="ECO:0000256" key="2">
    <source>
        <dbReference type="ARBA" id="ARBA00023125"/>
    </source>
</evidence>
<sequence>MPITSRNASDGRATRWDSHRVSRRAELVRAARRAVHRRGPDLSMDELAAEIGTSKSILYRYFTDKTGLQEAVGHAVLAWLRTALEEAGRSAREPRDRLAAMVEAYLEMVEASPHVYAFVTHADAGTAGALRGFVADIEQVVAEALLPVLRLRAPGEATSTGRDAESRALAALWSAGMVGLVRGAAERWRAEADDGGTGGTIAAMDRARLAEHLTAWLWEGAAGVPRRTPTPATTRPETP</sequence>
<dbReference type="InterPro" id="IPR036271">
    <property type="entry name" value="Tet_transcr_reg_TetR-rel_C_sf"/>
</dbReference>
<feature type="DNA-binding region" description="H-T-H motif" evidence="4">
    <location>
        <begin position="43"/>
        <end position="62"/>
    </location>
</feature>
<accession>A0ABV9DDG9</accession>
<dbReference type="SUPFAM" id="SSF48498">
    <property type="entry name" value="Tetracyclin repressor-like, C-terminal domain"/>
    <property type="match status" value="1"/>
</dbReference>
<dbReference type="InterPro" id="IPR045823">
    <property type="entry name" value="TetR_C_32"/>
</dbReference>
<dbReference type="Proteomes" id="UP001595955">
    <property type="component" value="Unassembled WGS sequence"/>
</dbReference>
<organism evidence="6 7">
    <name type="scientific">Georgenia faecalis</name>
    <dbReference type="NCBI Taxonomy" id="2483799"/>
    <lineage>
        <taxon>Bacteria</taxon>
        <taxon>Bacillati</taxon>
        <taxon>Actinomycetota</taxon>
        <taxon>Actinomycetes</taxon>
        <taxon>Micrococcales</taxon>
        <taxon>Bogoriellaceae</taxon>
        <taxon>Georgenia</taxon>
    </lineage>
</organism>
<dbReference type="InterPro" id="IPR009057">
    <property type="entry name" value="Homeodomain-like_sf"/>
</dbReference>
<evidence type="ECO:0000313" key="6">
    <source>
        <dbReference type="EMBL" id="MFC4556314.1"/>
    </source>
</evidence>
<dbReference type="InterPro" id="IPR050109">
    <property type="entry name" value="HTH-type_TetR-like_transc_reg"/>
</dbReference>
<dbReference type="Pfam" id="PF19344">
    <property type="entry name" value="TetR_C_32"/>
    <property type="match status" value="1"/>
</dbReference>
<keyword evidence="1" id="KW-0805">Transcription regulation</keyword>
<dbReference type="Pfam" id="PF00440">
    <property type="entry name" value="TetR_N"/>
    <property type="match status" value="1"/>
</dbReference>
<evidence type="ECO:0000256" key="1">
    <source>
        <dbReference type="ARBA" id="ARBA00023015"/>
    </source>
</evidence>
<evidence type="ECO:0000313" key="7">
    <source>
        <dbReference type="Proteomes" id="UP001595955"/>
    </source>
</evidence>
<dbReference type="EMBL" id="JBHSGF010000010">
    <property type="protein sequence ID" value="MFC4556314.1"/>
    <property type="molecule type" value="Genomic_DNA"/>
</dbReference>
<comment type="caution">
    <text evidence="6">The sequence shown here is derived from an EMBL/GenBank/DDBJ whole genome shotgun (WGS) entry which is preliminary data.</text>
</comment>
<protein>
    <submittedName>
        <fullName evidence="6">TetR family transcriptional regulator</fullName>
    </submittedName>
</protein>
<dbReference type="PANTHER" id="PTHR30055">
    <property type="entry name" value="HTH-TYPE TRANSCRIPTIONAL REGULATOR RUTR"/>
    <property type="match status" value="1"/>
</dbReference>
<dbReference type="SUPFAM" id="SSF46689">
    <property type="entry name" value="Homeodomain-like"/>
    <property type="match status" value="1"/>
</dbReference>
<evidence type="ECO:0000259" key="5">
    <source>
        <dbReference type="PROSITE" id="PS50977"/>
    </source>
</evidence>
<dbReference type="Gene3D" id="1.10.357.10">
    <property type="entry name" value="Tetracycline Repressor, domain 2"/>
    <property type="match status" value="1"/>
</dbReference>
<keyword evidence="2 4" id="KW-0238">DNA-binding</keyword>
<feature type="domain" description="HTH tetR-type" evidence="5">
    <location>
        <begin position="21"/>
        <end position="80"/>
    </location>
</feature>
<name>A0ABV9DDG9_9MICO</name>
<keyword evidence="3" id="KW-0804">Transcription</keyword>
<dbReference type="RefSeq" id="WP_122825117.1">
    <property type="nucleotide sequence ID" value="NZ_CP033325.1"/>
</dbReference>